<evidence type="ECO:0000313" key="3">
    <source>
        <dbReference type="Proteomes" id="UP000488956"/>
    </source>
</evidence>
<dbReference type="EMBL" id="QXFX01003948">
    <property type="protein sequence ID" value="KAE9066164.1"/>
    <property type="molecule type" value="Genomic_DNA"/>
</dbReference>
<gene>
    <name evidence="2" type="ORF">PF010_g27913</name>
</gene>
<name>A0A6G0JSK8_9STRA</name>
<evidence type="ECO:0000313" key="2">
    <source>
        <dbReference type="EMBL" id="KAE9066164.1"/>
    </source>
</evidence>
<comment type="caution">
    <text evidence="2">The sequence shown here is derived from an EMBL/GenBank/DDBJ whole genome shotgun (WGS) entry which is preliminary data.</text>
</comment>
<protein>
    <recommendedName>
        <fullName evidence="4">Secreted protein</fullName>
    </recommendedName>
</protein>
<reference evidence="2 3" key="1">
    <citation type="submission" date="2018-09" db="EMBL/GenBank/DDBJ databases">
        <title>Genomic investigation of the strawberry pathogen Phytophthora fragariae indicates pathogenicity is determined by transcriptional variation in three key races.</title>
        <authorList>
            <person name="Adams T.M."/>
            <person name="Armitage A.D."/>
            <person name="Sobczyk M.K."/>
            <person name="Bates H.J."/>
            <person name="Dunwell J.M."/>
            <person name="Nellist C.F."/>
            <person name="Harrison R.J."/>
        </authorList>
    </citation>
    <scope>NUCLEOTIDE SEQUENCE [LARGE SCALE GENOMIC DNA]</scope>
    <source>
        <strain evidence="2 3">ONT-3</strain>
    </source>
</reference>
<dbReference type="Proteomes" id="UP000488956">
    <property type="component" value="Unassembled WGS sequence"/>
</dbReference>
<accession>A0A6G0JSK8</accession>
<evidence type="ECO:0008006" key="4">
    <source>
        <dbReference type="Google" id="ProtNLM"/>
    </source>
</evidence>
<keyword evidence="1" id="KW-0732">Signal</keyword>
<organism evidence="2 3">
    <name type="scientific">Phytophthora fragariae</name>
    <dbReference type="NCBI Taxonomy" id="53985"/>
    <lineage>
        <taxon>Eukaryota</taxon>
        <taxon>Sar</taxon>
        <taxon>Stramenopiles</taxon>
        <taxon>Oomycota</taxon>
        <taxon>Peronosporomycetes</taxon>
        <taxon>Peronosporales</taxon>
        <taxon>Peronosporaceae</taxon>
        <taxon>Phytophthora</taxon>
    </lineage>
</organism>
<proteinExistence type="predicted"/>
<feature type="signal peptide" evidence="1">
    <location>
        <begin position="1"/>
        <end position="20"/>
    </location>
</feature>
<dbReference type="AlphaFoldDB" id="A0A6G0JSK8"/>
<feature type="chain" id="PRO_5026008896" description="Secreted protein" evidence="1">
    <location>
        <begin position="21"/>
        <end position="87"/>
    </location>
</feature>
<sequence length="87" mass="9327">MSSLCIVSFIVLLSSSTVLALSSGDFCPCLVLCEVQCLEVQHERRNGSPQPTILVDPLTPLAAAQCLGRVRSRCPSASASSCYWSCY</sequence>
<evidence type="ECO:0000256" key="1">
    <source>
        <dbReference type="SAM" id="SignalP"/>
    </source>
</evidence>